<dbReference type="STRING" id="1480615.AWJ14_06135"/>
<reference evidence="2 3" key="1">
    <citation type="submission" date="2015-12" db="EMBL/GenBank/DDBJ databases">
        <authorList>
            <person name="Shamseldin A."/>
            <person name="Moawad H."/>
            <person name="Abd El-Rahim W.M."/>
            <person name="Sadowsky M.J."/>
        </authorList>
    </citation>
    <scope>NUCLEOTIDE SEQUENCE [LARGE SCALE GENOMIC DNA]</scope>
    <source>
        <strain evidence="2 3">JC234</strain>
    </source>
</reference>
<dbReference type="Pfam" id="PF07486">
    <property type="entry name" value="Hydrolase_2"/>
    <property type="match status" value="1"/>
</dbReference>
<accession>A0A1C1YQ11</accession>
<gene>
    <name evidence="2" type="ORF">AWJ14_06135</name>
</gene>
<evidence type="ECO:0000313" key="2">
    <source>
        <dbReference type="EMBL" id="OCW55564.1"/>
    </source>
</evidence>
<sequence length="392" mass="42300">MRQKRRSPASGHSLLSRLSAPVVLGLSAFVMTPTVTSHADMATMLAGSDGAVARWKTALTASPAGSIQAAELEFTDPIMTSSIASGAGVTLPNGDKIAFLGKIGVADPRPDSERVTRSLKKGRVIDVAPIQPPKDFSAGSVLERQSNLLQPVDKPDQAMAFRKPDIRGKEYEIATTFFAKGTHKAAAQVPAVLADLVTNDNPDILATAYAPPEPDYAKQSPFSSVLNEGAERGRFIPPVGKDDHGWAATALPASVFSANEQRCLAAGIYFEARGESVKGQAAVAQVILNRVRNPTYPNTICGVVYQNDNWRNRCQFSFACDGIKDRVRSPKHWNVAEEIALATSAGKIWLKEVGSSTHYHATYVRPPWAKRMRKVGRIGLHVFYVTYGGGWS</sequence>
<dbReference type="InterPro" id="IPR011105">
    <property type="entry name" value="Cell_wall_hydrolase_SleB"/>
</dbReference>
<feature type="domain" description="Cell wall hydrolase SleB" evidence="1">
    <location>
        <begin position="274"/>
        <end position="384"/>
    </location>
</feature>
<proteinExistence type="predicted"/>
<dbReference type="RefSeq" id="WP_066184425.1">
    <property type="nucleotide sequence ID" value="NZ_LQZT01000050.1"/>
</dbReference>
<dbReference type="Gene3D" id="1.10.10.2520">
    <property type="entry name" value="Cell wall hydrolase SleB, domain 1"/>
    <property type="match status" value="1"/>
</dbReference>
<protein>
    <submittedName>
        <fullName evidence="2">ATP-binding protein</fullName>
    </submittedName>
</protein>
<name>A0A1C1YQ11_9HYPH</name>
<dbReference type="EMBL" id="LQZT01000050">
    <property type="protein sequence ID" value="OCW55564.1"/>
    <property type="molecule type" value="Genomic_DNA"/>
</dbReference>
<comment type="caution">
    <text evidence="2">The sequence shown here is derived from an EMBL/GenBank/DDBJ whole genome shotgun (WGS) entry which is preliminary data.</text>
</comment>
<evidence type="ECO:0000313" key="3">
    <source>
        <dbReference type="Proteomes" id="UP000094795"/>
    </source>
</evidence>
<organism evidence="2 3">
    <name type="scientific">Hoeflea olei</name>
    <dbReference type="NCBI Taxonomy" id="1480615"/>
    <lineage>
        <taxon>Bacteria</taxon>
        <taxon>Pseudomonadati</taxon>
        <taxon>Pseudomonadota</taxon>
        <taxon>Alphaproteobacteria</taxon>
        <taxon>Hyphomicrobiales</taxon>
        <taxon>Rhizobiaceae</taxon>
        <taxon>Hoeflea</taxon>
    </lineage>
</organism>
<dbReference type="InterPro" id="IPR042047">
    <property type="entry name" value="SleB_dom1"/>
</dbReference>
<dbReference type="Proteomes" id="UP000094795">
    <property type="component" value="Unassembled WGS sequence"/>
</dbReference>
<dbReference type="GO" id="GO:0005524">
    <property type="term" value="F:ATP binding"/>
    <property type="evidence" value="ECO:0007669"/>
    <property type="project" value="UniProtKB-KW"/>
</dbReference>
<keyword evidence="3" id="KW-1185">Reference proteome</keyword>
<dbReference type="GO" id="GO:0016787">
    <property type="term" value="F:hydrolase activity"/>
    <property type="evidence" value="ECO:0007669"/>
    <property type="project" value="InterPro"/>
</dbReference>
<keyword evidence="2" id="KW-0067">ATP-binding</keyword>
<evidence type="ECO:0000259" key="1">
    <source>
        <dbReference type="Pfam" id="PF07486"/>
    </source>
</evidence>
<dbReference type="AlphaFoldDB" id="A0A1C1YQ11"/>
<keyword evidence="2" id="KW-0547">Nucleotide-binding</keyword>